<dbReference type="Proteomes" id="UP000700334">
    <property type="component" value="Unassembled WGS sequence"/>
</dbReference>
<dbReference type="Gene3D" id="6.10.140.140">
    <property type="match status" value="1"/>
</dbReference>
<dbReference type="Pfam" id="PF01352">
    <property type="entry name" value="KRAB"/>
    <property type="match status" value="1"/>
</dbReference>
<dbReference type="PANTHER" id="PTHR23232:SF157">
    <property type="entry name" value="ZINC FINGER PROTEIN 525"/>
    <property type="match status" value="1"/>
</dbReference>
<reference evidence="2" key="1">
    <citation type="journal article" date="2021" name="Evol. Appl.">
        <title>The genome of the Pyrenean desman and the effects of bottlenecks and inbreeding on the genomic landscape of an endangered species.</title>
        <authorList>
            <person name="Escoda L."/>
            <person name="Castresana J."/>
        </authorList>
    </citation>
    <scope>NUCLEOTIDE SEQUENCE</scope>
    <source>
        <strain evidence="2">IBE-C5619</strain>
    </source>
</reference>
<dbReference type="AlphaFoldDB" id="A0A8J6AAS0"/>
<sequence length="139" mass="16334">GMVTFRDVAIDFSQEEWECLAPAQRDLYVDVMLENYSNLVSLDLELTYETKSTFSEKDIFEINFSQWEIKERCKTLDLEASLFKNNWKCKSKLEELQRHQEGVPAAGIYMNMKNVGRHVDVVDVLDNIRELIHMRNPLN</sequence>
<feature type="non-terminal residue" evidence="2">
    <location>
        <position position="1"/>
    </location>
</feature>
<proteinExistence type="predicted"/>
<dbReference type="PROSITE" id="PS50805">
    <property type="entry name" value="KRAB"/>
    <property type="match status" value="1"/>
</dbReference>
<dbReference type="InterPro" id="IPR036051">
    <property type="entry name" value="KRAB_dom_sf"/>
</dbReference>
<accession>A0A8J6AAS0</accession>
<dbReference type="GO" id="GO:0006355">
    <property type="term" value="P:regulation of DNA-templated transcription"/>
    <property type="evidence" value="ECO:0007669"/>
    <property type="project" value="InterPro"/>
</dbReference>
<dbReference type="EMBL" id="JAGFMF010011711">
    <property type="protein sequence ID" value="KAG8515352.1"/>
    <property type="molecule type" value="Genomic_DNA"/>
</dbReference>
<protein>
    <submittedName>
        <fullName evidence="2">Zinc finger protein 283</fullName>
    </submittedName>
</protein>
<dbReference type="SUPFAM" id="SSF109640">
    <property type="entry name" value="KRAB domain (Kruppel-associated box)"/>
    <property type="match status" value="1"/>
</dbReference>
<dbReference type="InterPro" id="IPR001909">
    <property type="entry name" value="KRAB"/>
</dbReference>
<organism evidence="2 3">
    <name type="scientific">Galemys pyrenaicus</name>
    <name type="common">Iberian desman</name>
    <name type="synonym">Pyrenean desman</name>
    <dbReference type="NCBI Taxonomy" id="202257"/>
    <lineage>
        <taxon>Eukaryota</taxon>
        <taxon>Metazoa</taxon>
        <taxon>Chordata</taxon>
        <taxon>Craniata</taxon>
        <taxon>Vertebrata</taxon>
        <taxon>Euteleostomi</taxon>
        <taxon>Mammalia</taxon>
        <taxon>Eutheria</taxon>
        <taxon>Laurasiatheria</taxon>
        <taxon>Eulipotyphla</taxon>
        <taxon>Talpidae</taxon>
        <taxon>Galemys</taxon>
    </lineage>
</organism>
<dbReference type="SMART" id="SM00349">
    <property type="entry name" value="KRAB"/>
    <property type="match status" value="1"/>
</dbReference>
<comment type="caution">
    <text evidence="2">The sequence shown here is derived from an EMBL/GenBank/DDBJ whole genome shotgun (WGS) entry which is preliminary data.</text>
</comment>
<dbReference type="PANTHER" id="PTHR23232">
    <property type="entry name" value="KRAB DOMAIN C2H2 ZINC FINGER"/>
    <property type="match status" value="1"/>
</dbReference>
<evidence type="ECO:0000313" key="2">
    <source>
        <dbReference type="EMBL" id="KAG8515352.1"/>
    </source>
</evidence>
<name>A0A8J6AAS0_GALPY</name>
<dbReference type="OrthoDB" id="9828393at2759"/>
<feature type="domain" description="KRAB" evidence="1">
    <location>
        <begin position="3"/>
        <end position="79"/>
    </location>
</feature>
<dbReference type="InterPro" id="IPR050169">
    <property type="entry name" value="Krueppel_C2H2_ZnF"/>
</dbReference>
<keyword evidence="3" id="KW-1185">Reference proteome</keyword>
<evidence type="ECO:0000313" key="3">
    <source>
        <dbReference type="Proteomes" id="UP000700334"/>
    </source>
</evidence>
<dbReference type="CDD" id="cd07765">
    <property type="entry name" value="KRAB_A-box"/>
    <property type="match status" value="1"/>
</dbReference>
<gene>
    <name evidence="2" type="ORF">J0S82_018284</name>
</gene>
<evidence type="ECO:0000259" key="1">
    <source>
        <dbReference type="PROSITE" id="PS50805"/>
    </source>
</evidence>